<dbReference type="Gene3D" id="3.20.20.60">
    <property type="entry name" value="Phosphoenolpyruvate-binding domains"/>
    <property type="match status" value="1"/>
</dbReference>
<dbReference type="OrthoDB" id="108365at2759"/>
<dbReference type="InterPro" id="IPR015813">
    <property type="entry name" value="Pyrv/PenolPyrv_kinase-like_dom"/>
</dbReference>
<evidence type="ECO:0000256" key="5">
    <source>
        <dbReference type="ARBA" id="ARBA00022679"/>
    </source>
</evidence>
<feature type="non-terminal residue" evidence="15">
    <location>
        <position position="1"/>
    </location>
</feature>
<sequence length="149" mass="16602">MITALRKEGMNIVRMNFSHGSYDYHQSVIDNTRKSCEETLGKPVAIALDTKGPEIRTGLMKDGVDVPFTAGHQMIFTTDEAYAESCTDQMLYIDYKNIAKVLVPGKIIFLDDGVMSFRVLEIQDQNLKVEALNNGKLSSKKGVNLPKTN</sequence>
<keyword evidence="12 15" id="KW-0670">Pyruvate</keyword>
<evidence type="ECO:0000256" key="1">
    <source>
        <dbReference type="ARBA" id="ARBA00001958"/>
    </source>
</evidence>
<name>A0A9P6MC72_9FUNG</name>
<keyword evidence="9" id="KW-0067">ATP-binding</keyword>
<dbReference type="GO" id="GO:0005524">
    <property type="term" value="F:ATP binding"/>
    <property type="evidence" value="ECO:0007669"/>
    <property type="project" value="UniProtKB-KW"/>
</dbReference>
<evidence type="ECO:0000256" key="3">
    <source>
        <dbReference type="ARBA" id="ARBA00008663"/>
    </source>
</evidence>
<keyword evidence="10" id="KW-0460">Magnesium</keyword>
<dbReference type="AlphaFoldDB" id="A0A9P6MC72"/>
<comment type="pathway">
    <text evidence="2">Carbohydrate degradation; glycolysis; pyruvate from D-glyceraldehyde 3-phosphate: step 5/5.</text>
</comment>
<dbReference type="GO" id="GO:0016301">
    <property type="term" value="F:kinase activity"/>
    <property type="evidence" value="ECO:0007669"/>
    <property type="project" value="UniProtKB-KW"/>
</dbReference>
<dbReference type="GO" id="GO:0004743">
    <property type="term" value="F:pyruvate kinase activity"/>
    <property type="evidence" value="ECO:0007669"/>
    <property type="project" value="UniProtKB-EC"/>
</dbReference>
<comment type="caution">
    <text evidence="15">The sequence shown here is derived from an EMBL/GenBank/DDBJ whole genome shotgun (WGS) entry which is preliminary data.</text>
</comment>
<dbReference type="SUPFAM" id="SSF50800">
    <property type="entry name" value="PK beta-barrel domain-like"/>
    <property type="match status" value="1"/>
</dbReference>
<dbReference type="InterPro" id="IPR015806">
    <property type="entry name" value="Pyrv_Knase_insert_dom_sf"/>
</dbReference>
<evidence type="ECO:0000256" key="11">
    <source>
        <dbReference type="ARBA" id="ARBA00023152"/>
    </source>
</evidence>
<evidence type="ECO:0000256" key="10">
    <source>
        <dbReference type="ARBA" id="ARBA00022842"/>
    </source>
</evidence>
<dbReference type="GO" id="GO:0030955">
    <property type="term" value="F:potassium ion binding"/>
    <property type="evidence" value="ECO:0007669"/>
    <property type="project" value="InterPro"/>
</dbReference>
<evidence type="ECO:0000256" key="7">
    <source>
        <dbReference type="ARBA" id="ARBA00022741"/>
    </source>
</evidence>
<dbReference type="Pfam" id="PF00224">
    <property type="entry name" value="PK"/>
    <property type="match status" value="1"/>
</dbReference>
<evidence type="ECO:0000256" key="4">
    <source>
        <dbReference type="ARBA" id="ARBA00012142"/>
    </source>
</evidence>
<comment type="cofactor">
    <cofactor evidence="1">
        <name>K(+)</name>
        <dbReference type="ChEBI" id="CHEBI:29103"/>
    </cofactor>
</comment>
<dbReference type="SUPFAM" id="SSF51621">
    <property type="entry name" value="Phosphoenolpyruvate/pyruvate domain"/>
    <property type="match status" value="1"/>
</dbReference>
<protein>
    <recommendedName>
        <fullName evidence="4">pyruvate kinase</fullName>
        <ecNumber evidence="4">2.7.1.40</ecNumber>
    </recommendedName>
</protein>
<evidence type="ECO:0000256" key="8">
    <source>
        <dbReference type="ARBA" id="ARBA00022777"/>
    </source>
</evidence>
<keyword evidence="16" id="KW-1185">Reference proteome</keyword>
<evidence type="ECO:0000313" key="16">
    <source>
        <dbReference type="Proteomes" id="UP000749646"/>
    </source>
</evidence>
<evidence type="ECO:0000256" key="12">
    <source>
        <dbReference type="ARBA" id="ARBA00023317"/>
    </source>
</evidence>
<dbReference type="EC" id="2.7.1.40" evidence="4"/>
<accession>A0A9P6MC72</accession>
<gene>
    <name evidence="15" type="primary">PYK1_1</name>
    <name evidence="15" type="ORF">BGZ65_000543</name>
</gene>
<dbReference type="Gene3D" id="2.40.33.10">
    <property type="entry name" value="PK beta-barrel domain-like"/>
    <property type="match status" value="1"/>
</dbReference>
<proteinExistence type="inferred from homology"/>
<dbReference type="PANTHER" id="PTHR11817">
    <property type="entry name" value="PYRUVATE KINASE"/>
    <property type="match status" value="1"/>
</dbReference>
<keyword evidence="8 15" id="KW-0418">Kinase</keyword>
<feature type="domain" description="Pyruvate kinase barrel" evidence="14">
    <location>
        <begin position="1"/>
        <end position="148"/>
    </location>
</feature>
<dbReference type="FunFam" id="2.40.33.10:FF:000001">
    <property type="entry name" value="Pyruvate kinase"/>
    <property type="match status" value="1"/>
</dbReference>
<comment type="similarity">
    <text evidence="3">Belongs to the pyruvate kinase family.</text>
</comment>
<dbReference type="InterPro" id="IPR001697">
    <property type="entry name" value="Pyr_Knase"/>
</dbReference>
<evidence type="ECO:0000256" key="6">
    <source>
        <dbReference type="ARBA" id="ARBA00022723"/>
    </source>
</evidence>
<reference evidence="15" key="1">
    <citation type="journal article" date="2020" name="Fungal Divers.">
        <title>Resolving the Mortierellaceae phylogeny through synthesis of multi-gene phylogenetics and phylogenomics.</title>
        <authorList>
            <person name="Vandepol N."/>
            <person name="Liber J."/>
            <person name="Desiro A."/>
            <person name="Na H."/>
            <person name="Kennedy M."/>
            <person name="Barry K."/>
            <person name="Grigoriev I.V."/>
            <person name="Miller A.N."/>
            <person name="O'Donnell K."/>
            <person name="Stajich J.E."/>
            <person name="Bonito G."/>
        </authorList>
    </citation>
    <scope>NUCLEOTIDE SEQUENCE</scope>
    <source>
        <strain evidence="15">MES-2147</strain>
    </source>
</reference>
<dbReference type="InterPro" id="IPR011037">
    <property type="entry name" value="Pyrv_Knase-like_insert_dom_sf"/>
</dbReference>
<keyword evidence="5" id="KW-0808">Transferase</keyword>
<keyword evidence="11" id="KW-0324">Glycolysis</keyword>
<comment type="catalytic activity">
    <reaction evidence="13">
        <text>pyruvate + ATP = phosphoenolpyruvate + ADP + H(+)</text>
        <dbReference type="Rhea" id="RHEA:18157"/>
        <dbReference type="ChEBI" id="CHEBI:15361"/>
        <dbReference type="ChEBI" id="CHEBI:15378"/>
        <dbReference type="ChEBI" id="CHEBI:30616"/>
        <dbReference type="ChEBI" id="CHEBI:58702"/>
        <dbReference type="ChEBI" id="CHEBI:456216"/>
        <dbReference type="EC" id="2.7.1.40"/>
    </reaction>
</comment>
<keyword evidence="6" id="KW-0479">Metal-binding</keyword>
<evidence type="ECO:0000256" key="13">
    <source>
        <dbReference type="ARBA" id="ARBA00048152"/>
    </source>
</evidence>
<dbReference type="InterPro" id="IPR040442">
    <property type="entry name" value="Pyrv_kinase-like_dom_sf"/>
</dbReference>
<dbReference type="EMBL" id="JAAAHW010002726">
    <property type="protein sequence ID" value="KAF9991493.1"/>
    <property type="molecule type" value="Genomic_DNA"/>
</dbReference>
<evidence type="ECO:0000256" key="9">
    <source>
        <dbReference type="ARBA" id="ARBA00022840"/>
    </source>
</evidence>
<organism evidence="15 16">
    <name type="scientific">Modicella reniformis</name>
    <dbReference type="NCBI Taxonomy" id="1440133"/>
    <lineage>
        <taxon>Eukaryota</taxon>
        <taxon>Fungi</taxon>
        <taxon>Fungi incertae sedis</taxon>
        <taxon>Mucoromycota</taxon>
        <taxon>Mortierellomycotina</taxon>
        <taxon>Mortierellomycetes</taxon>
        <taxon>Mortierellales</taxon>
        <taxon>Mortierellaceae</taxon>
        <taxon>Modicella</taxon>
    </lineage>
</organism>
<keyword evidence="7" id="KW-0547">Nucleotide-binding</keyword>
<evidence type="ECO:0000313" key="15">
    <source>
        <dbReference type="EMBL" id="KAF9991493.1"/>
    </source>
</evidence>
<dbReference type="Proteomes" id="UP000749646">
    <property type="component" value="Unassembled WGS sequence"/>
</dbReference>
<dbReference type="GO" id="GO:0000287">
    <property type="term" value="F:magnesium ion binding"/>
    <property type="evidence" value="ECO:0007669"/>
    <property type="project" value="InterPro"/>
</dbReference>
<evidence type="ECO:0000256" key="2">
    <source>
        <dbReference type="ARBA" id="ARBA00004997"/>
    </source>
</evidence>
<dbReference type="InterPro" id="IPR015793">
    <property type="entry name" value="Pyrv_Knase_brl"/>
</dbReference>
<evidence type="ECO:0000259" key="14">
    <source>
        <dbReference type="Pfam" id="PF00224"/>
    </source>
</evidence>